<name>A0A0B6XWZ1_9EUPU</name>
<evidence type="ECO:0000313" key="1">
    <source>
        <dbReference type="EMBL" id="CEK48388.1"/>
    </source>
</evidence>
<organism evidence="1">
    <name type="scientific">Arion vulgaris</name>
    <dbReference type="NCBI Taxonomy" id="1028688"/>
    <lineage>
        <taxon>Eukaryota</taxon>
        <taxon>Metazoa</taxon>
        <taxon>Spiralia</taxon>
        <taxon>Lophotrochozoa</taxon>
        <taxon>Mollusca</taxon>
        <taxon>Gastropoda</taxon>
        <taxon>Heterobranchia</taxon>
        <taxon>Euthyneura</taxon>
        <taxon>Panpulmonata</taxon>
        <taxon>Eupulmonata</taxon>
        <taxon>Stylommatophora</taxon>
        <taxon>Helicina</taxon>
        <taxon>Arionoidea</taxon>
        <taxon>Arionidae</taxon>
        <taxon>Arion</taxon>
    </lineage>
</organism>
<protein>
    <submittedName>
        <fullName evidence="1">Uncharacterized protein</fullName>
    </submittedName>
</protein>
<sequence>MNFDNFFISDRNSLIPRVNVWKEGSSYSPSSGVTKVGNRRRTSGSMFHSIQSSELVENHCCSHCPEVLPDGFALRR</sequence>
<accession>A0A0B6XWZ1</accession>
<dbReference type="AlphaFoldDB" id="A0A0B6XWZ1"/>
<reference evidence="1" key="1">
    <citation type="submission" date="2014-12" db="EMBL/GenBank/DDBJ databases">
        <title>Insight into the proteome of Arion vulgaris.</title>
        <authorList>
            <person name="Aradska J."/>
            <person name="Bulat T."/>
            <person name="Smidak R."/>
            <person name="Sarate P."/>
            <person name="Gangsoo J."/>
            <person name="Sialana F."/>
            <person name="Bilban M."/>
            <person name="Lubec G."/>
        </authorList>
    </citation>
    <scope>NUCLEOTIDE SEQUENCE</scope>
    <source>
        <tissue evidence="1">Skin</tissue>
    </source>
</reference>
<proteinExistence type="predicted"/>
<gene>
    <name evidence="1" type="primary">ORF3836</name>
</gene>
<dbReference type="EMBL" id="HACG01001523">
    <property type="protein sequence ID" value="CEK48388.1"/>
    <property type="molecule type" value="Transcribed_RNA"/>
</dbReference>
<feature type="non-terminal residue" evidence="1">
    <location>
        <position position="76"/>
    </location>
</feature>